<dbReference type="Proteomes" id="UP000515369">
    <property type="component" value="Chromosome"/>
</dbReference>
<dbReference type="SUPFAM" id="SSF47598">
    <property type="entry name" value="Ribbon-helix-helix"/>
    <property type="match status" value="1"/>
</dbReference>
<name>A0A7G5GTT3_9BACT</name>
<accession>A0A7G5GTT3</accession>
<dbReference type="RefSeq" id="WP_182459584.1">
    <property type="nucleotide sequence ID" value="NZ_CP059732.1"/>
</dbReference>
<dbReference type="KEGG" id="sfol:H3H32_30855"/>
<organism evidence="1 2">
    <name type="scientific">Spirosoma foliorum</name>
    <dbReference type="NCBI Taxonomy" id="2710596"/>
    <lineage>
        <taxon>Bacteria</taxon>
        <taxon>Pseudomonadati</taxon>
        <taxon>Bacteroidota</taxon>
        <taxon>Cytophagia</taxon>
        <taxon>Cytophagales</taxon>
        <taxon>Cytophagaceae</taxon>
        <taxon>Spirosoma</taxon>
    </lineage>
</organism>
<protein>
    <submittedName>
        <fullName evidence="1">Uncharacterized protein</fullName>
    </submittedName>
</protein>
<dbReference type="InterPro" id="IPR013321">
    <property type="entry name" value="Arc_rbn_hlx_hlx"/>
</dbReference>
<dbReference type="GO" id="GO:0006355">
    <property type="term" value="P:regulation of DNA-templated transcription"/>
    <property type="evidence" value="ECO:0007669"/>
    <property type="project" value="InterPro"/>
</dbReference>
<dbReference type="EMBL" id="CP059732">
    <property type="protein sequence ID" value="QMW02275.1"/>
    <property type="molecule type" value="Genomic_DNA"/>
</dbReference>
<gene>
    <name evidence="1" type="ORF">H3H32_30855</name>
</gene>
<evidence type="ECO:0000313" key="1">
    <source>
        <dbReference type="EMBL" id="QMW02275.1"/>
    </source>
</evidence>
<evidence type="ECO:0000313" key="2">
    <source>
        <dbReference type="Proteomes" id="UP000515369"/>
    </source>
</evidence>
<sequence length="59" mass="6912">MAKESAYLQVRLSTRLKEDFRAMCEDNEIDMSDKLREIIANLVRNHKRQATKGNKTENT</sequence>
<dbReference type="Gene3D" id="1.10.1220.10">
    <property type="entry name" value="Met repressor-like"/>
    <property type="match status" value="1"/>
</dbReference>
<dbReference type="AlphaFoldDB" id="A0A7G5GTT3"/>
<reference evidence="1 2" key="1">
    <citation type="submission" date="2020-07" db="EMBL/GenBank/DDBJ databases">
        <title>Spirosoma foliorum sp. nov., isolated from the leaves on the Nejang mountain Korea, Republic of.</title>
        <authorList>
            <person name="Ho H."/>
            <person name="Lee Y.-J."/>
            <person name="Nurcahyanto D.-A."/>
            <person name="Kim S.-G."/>
        </authorList>
    </citation>
    <scope>NUCLEOTIDE SEQUENCE [LARGE SCALE GENOMIC DNA]</scope>
    <source>
        <strain evidence="1 2">PL0136</strain>
    </source>
</reference>
<keyword evidence="2" id="KW-1185">Reference proteome</keyword>
<proteinExistence type="predicted"/>
<dbReference type="InterPro" id="IPR010985">
    <property type="entry name" value="Ribbon_hlx_hlx"/>
</dbReference>